<dbReference type="PANTHER" id="PTHR43547:SF2">
    <property type="entry name" value="HYBRID SIGNAL TRANSDUCTION HISTIDINE KINASE C"/>
    <property type="match status" value="1"/>
</dbReference>
<evidence type="ECO:0000256" key="4">
    <source>
        <dbReference type="ARBA" id="ARBA00022777"/>
    </source>
</evidence>
<dbReference type="InterPro" id="IPR004358">
    <property type="entry name" value="Sig_transdc_His_kin-like_C"/>
</dbReference>
<dbReference type="EMBL" id="ACCL02000016">
    <property type="protein sequence ID" value="EET59735.1"/>
    <property type="molecule type" value="Genomic_DNA"/>
</dbReference>
<dbReference type="InterPro" id="IPR005467">
    <property type="entry name" value="His_kinase_dom"/>
</dbReference>
<feature type="domain" description="Histidine kinase" evidence="8">
    <location>
        <begin position="236"/>
        <end position="463"/>
    </location>
</feature>
<keyword evidence="4 9" id="KW-0808">Transferase</keyword>
<dbReference type="InterPro" id="IPR003594">
    <property type="entry name" value="HATPase_dom"/>
</dbReference>
<evidence type="ECO:0000256" key="5">
    <source>
        <dbReference type="ARBA" id="ARBA00023012"/>
    </source>
</evidence>
<accession>C6LI80</accession>
<dbReference type="RefSeq" id="WP_006863128.1">
    <property type="nucleotide sequence ID" value="NZ_ACCL02000016.1"/>
</dbReference>
<dbReference type="SUPFAM" id="SSF55874">
    <property type="entry name" value="ATPase domain of HSP90 chaperone/DNA topoisomerase II/histidine kinase"/>
    <property type="match status" value="1"/>
</dbReference>
<dbReference type="SMART" id="SM00388">
    <property type="entry name" value="HisKA"/>
    <property type="match status" value="1"/>
</dbReference>
<feature type="transmembrane region" description="Helical" evidence="7">
    <location>
        <begin position="12"/>
        <end position="30"/>
    </location>
</feature>
<dbReference type="Pfam" id="PF00512">
    <property type="entry name" value="HisKA"/>
    <property type="match status" value="1"/>
</dbReference>
<evidence type="ECO:0000313" key="10">
    <source>
        <dbReference type="Proteomes" id="UP000005561"/>
    </source>
</evidence>
<evidence type="ECO:0000256" key="3">
    <source>
        <dbReference type="ARBA" id="ARBA00022553"/>
    </source>
</evidence>
<dbReference type="Gene3D" id="1.10.287.130">
    <property type="match status" value="1"/>
</dbReference>
<comment type="catalytic activity">
    <reaction evidence="1">
        <text>ATP + protein L-histidine = ADP + protein N-phospho-L-histidine.</text>
        <dbReference type="EC" id="2.7.13.3"/>
    </reaction>
</comment>
<dbReference type="Gene3D" id="3.30.565.10">
    <property type="entry name" value="Histidine kinase-like ATPase, C-terminal domain"/>
    <property type="match status" value="1"/>
</dbReference>
<dbReference type="Proteomes" id="UP000005561">
    <property type="component" value="Unassembled WGS sequence"/>
</dbReference>
<feature type="transmembrane region" description="Helical" evidence="7">
    <location>
        <begin position="190"/>
        <end position="212"/>
    </location>
</feature>
<dbReference type="STRING" id="168384.SAMN05660368_02638"/>
<dbReference type="PRINTS" id="PR00344">
    <property type="entry name" value="BCTRLSENSOR"/>
</dbReference>
<proteinExistence type="predicted"/>
<dbReference type="SUPFAM" id="SSF47384">
    <property type="entry name" value="Homodimeric domain of signal transducing histidine kinase"/>
    <property type="match status" value="1"/>
</dbReference>
<organism evidence="9 10">
    <name type="scientific">Marvinbryantia formatexigens DSM 14469</name>
    <dbReference type="NCBI Taxonomy" id="478749"/>
    <lineage>
        <taxon>Bacteria</taxon>
        <taxon>Bacillati</taxon>
        <taxon>Bacillota</taxon>
        <taxon>Clostridia</taxon>
        <taxon>Lachnospirales</taxon>
        <taxon>Lachnospiraceae</taxon>
        <taxon>Marvinbryantia</taxon>
    </lineage>
</organism>
<dbReference type="OrthoDB" id="9813151at2"/>
<gene>
    <name evidence="9" type="ORF">BRYFOR_08351</name>
</gene>
<keyword evidence="7" id="KW-1133">Transmembrane helix</keyword>
<dbReference type="CDD" id="cd00075">
    <property type="entry name" value="HATPase"/>
    <property type="match status" value="1"/>
</dbReference>
<keyword evidence="7" id="KW-0812">Transmembrane</keyword>
<dbReference type="EC" id="2.7.13.3" evidence="2"/>
<comment type="caution">
    <text evidence="9">The sequence shown here is derived from an EMBL/GenBank/DDBJ whole genome shotgun (WGS) entry which is preliminary data.</text>
</comment>
<protein>
    <recommendedName>
        <fullName evidence="2">histidine kinase</fullName>
        <ecNumber evidence="2">2.7.13.3</ecNumber>
    </recommendedName>
</protein>
<evidence type="ECO:0000256" key="7">
    <source>
        <dbReference type="SAM" id="Phobius"/>
    </source>
</evidence>
<keyword evidence="10" id="KW-1185">Reference proteome</keyword>
<dbReference type="PANTHER" id="PTHR43547">
    <property type="entry name" value="TWO-COMPONENT HISTIDINE KINASE"/>
    <property type="match status" value="1"/>
</dbReference>
<evidence type="ECO:0000256" key="2">
    <source>
        <dbReference type="ARBA" id="ARBA00012438"/>
    </source>
</evidence>
<feature type="region of interest" description="Disordered" evidence="6">
    <location>
        <begin position="54"/>
        <end position="109"/>
    </location>
</feature>
<dbReference type="SMART" id="SM00387">
    <property type="entry name" value="HATPase_c"/>
    <property type="match status" value="1"/>
</dbReference>
<keyword evidence="7" id="KW-0472">Membrane</keyword>
<evidence type="ECO:0000256" key="6">
    <source>
        <dbReference type="SAM" id="MobiDB-lite"/>
    </source>
</evidence>
<dbReference type="GO" id="GO:0000155">
    <property type="term" value="F:phosphorelay sensor kinase activity"/>
    <property type="evidence" value="ECO:0007669"/>
    <property type="project" value="InterPro"/>
</dbReference>
<dbReference type="AlphaFoldDB" id="C6LI80"/>
<evidence type="ECO:0000313" key="9">
    <source>
        <dbReference type="EMBL" id="EET59735.1"/>
    </source>
</evidence>
<reference evidence="9" key="1">
    <citation type="submission" date="2009-07" db="EMBL/GenBank/DDBJ databases">
        <authorList>
            <person name="Weinstock G."/>
            <person name="Sodergren E."/>
            <person name="Clifton S."/>
            <person name="Fulton L."/>
            <person name="Fulton B."/>
            <person name="Courtney L."/>
            <person name="Fronick C."/>
            <person name="Harrison M."/>
            <person name="Strong C."/>
            <person name="Farmer C."/>
            <person name="Delahaunty K."/>
            <person name="Markovic C."/>
            <person name="Hall O."/>
            <person name="Minx P."/>
            <person name="Tomlinson C."/>
            <person name="Mitreva M."/>
            <person name="Nelson J."/>
            <person name="Hou S."/>
            <person name="Wollam A."/>
            <person name="Pepin K.H."/>
            <person name="Johnson M."/>
            <person name="Bhonagiri V."/>
            <person name="Nash W.E."/>
            <person name="Warren W."/>
            <person name="Chinwalla A."/>
            <person name="Mardis E.R."/>
            <person name="Wilson R.K."/>
        </authorList>
    </citation>
    <scope>NUCLEOTIDE SEQUENCE [LARGE SCALE GENOMIC DNA]</scope>
    <source>
        <strain evidence="9">DSM 14469</strain>
    </source>
</reference>
<dbReference type="InterPro" id="IPR036097">
    <property type="entry name" value="HisK_dim/P_sf"/>
</dbReference>
<dbReference type="CDD" id="cd00082">
    <property type="entry name" value="HisKA"/>
    <property type="match status" value="1"/>
</dbReference>
<evidence type="ECO:0000256" key="1">
    <source>
        <dbReference type="ARBA" id="ARBA00000085"/>
    </source>
</evidence>
<keyword evidence="5" id="KW-0902">Two-component regulatory system</keyword>
<dbReference type="InterPro" id="IPR036890">
    <property type="entry name" value="HATPase_C_sf"/>
</dbReference>
<sequence length="463" mass="51382">MIKKLERKIQWTIFLILTVTTLGIFLVINVTNYQSLVMQEVNYLQKLGTILKKQEPQQPGDAPVQNGSPEPDDVLPQNDSPEPDDVPAQNGSPEPDDALAQNGSPEPKESDTLHGFYHGYIVRIFTDGTVTVSIDEDSVAYTENEIAAIAEELIQSEEHEGMYENLRFLVKILPDKKEVVFLESQAQSRFLASFLRSLTLCLCLMVLFFLAARMLSRRIVQPVEDAFNRQKQFISDASHELKTPITVINANIDLLRAETGENKWMDYIEAEGQRMNALITNLLTLSRISSETPSAGDTAHFCEFDLSGALLGTALSFESIAFERGISYDVEIAENLRYTGSETEICQLTAILLDNAMKYASANGSVRIVLQSCAASEGHSLLPGHRPHRTALLSVSNTGAEIPREELEKIFDRFYRTDKSRNRASGGFGLGLAIAKSIAEKHGGEIHVVSRDGWTTFSVKLPL</sequence>
<dbReference type="Pfam" id="PF02518">
    <property type="entry name" value="HATPase_c"/>
    <property type="match status" value="1"/>
</dbReference>
<dbReference type="eggNOG" id="COG5002">
    <property type="taxonomic scope" value="Bacteria"/>
</dbReference>
<name>C6LI80_9FIRM</name>
<dbReference type="PROSITE" id="PS50109">
    <property type="entry name" value="HIS_KIN"/>
    <property type="match status" value="1"/>
</dbReference>
<keyword evidence="3" id="KW-0597">Phosphoprotein</keyword>
<evidence type="ECO:0000259" key="8">
    <source>
        <dbReference type="PROSITE" id="PS50109"/>
    </source>
</evidence>
<keyword evidence="4 9" id="KW-0418">Kinase</keyword>
<dbReference type="InterPro" id="IPR003661">
    <property type="entry name" value="HisK_dim/P_dom"/>
</dbReference>